<comment type="caution">
    <text evidence="1">The sequence shown here is derived from an EMBL/GenBank/DDBJ whole genome shotgun (WGS) entry which is preliminary data.</text>
</comment>
<protein>
    <submittedName>
        <fullName evidence="1">Uncharacterized protein</fullName>
    </submittedName>
</protein>
<evidence type="ECO:0000313" key="1">
    <source>
        <dbReference type="EMBL" id="CAI8025552.1"/>
    </source>
</evidence>
<reference evidence="1" key="1">
    <citation type="submission" date="2023-03" db="EMBL/GenBank/DDBJ databases">
        <authorList>
            <person name="Steffen K."/>
            <person name="Cardenas P."/>
        </authorList>
    </citation>
    <scope>NUCLEOTIDE SEQUENCE</scope>
</reference>
<dbReference type="Proteomes" id="UP001174909">
    <property type="component" value="Unassembled WGS sequence"/>
</dbReference>
<dbReference type="AlphaFoldDB" id="A0AA35SAJ2"/>
<dbReference type="EMBL" id="CASHTH010002162">
    <property type="protein sequence ID" value="CAI8025552.1"/>
    <property type="molecule type" value="Genomic_DNA"/>
</dbReference>
<proteinExistence type="predicted"/>
<keyword evidence="2" id="KW-1185">Reference proteome</keyword>
<gene>
    <name evidence="1" type="ORF">GBAR_LOCUS14748</name>
</gene>
<evidence type="ECO:0000313" key="2">
    <source>
        <dbReference type="Proteomes" id="UP001174909"/>
    </source>
</evidence>
<sequence>MRRQCDQRVREVEHATFPSLLVCCQHQQSGQL</sequence>
<accession>A0AA35SAJ2</accession>
<organism evidence="1 2">
    <name type="scientific">Geodia barretti</name>
    <name type="common">Barrett's horny sponge</name>
    <dbReference type="NCBI Taxonomy" id="519541"/>
    <lineage>
        <taxon>Eukaryota</taxon>
        <taxon>Metazoa</taxon>
        <taxon>Porifera</taxon>
        <taxon>Demospongiae</taxon>
        <taxon>Heteroscleromorpha</taxon>
        <taxon>Tetractinellida</taxon>
        <taxon>Astrophorina</taxon>
        <taxon>Geodiidae</taxon>
        <taxon>Geodia</taxon>
    </lineage>
</organism>
<name>A0AA35SAJ2_GEOBA</name>